<dbReference type="AlphaFoldDB" id="A0A024GNM6"/>
<feature type="region of interest" description="Disordered" evidence="1">
    <location>
        <begin position="1"/>
        <end position="29"/>
    </location>
</feature>
<dbReference type="Proteomes" id="UP000053237">
    <property type="component" value="Unassembled WGS sequence"/>
</dbReference>
<proteinExistence type="predicted"/>
<evidence type="ECO:0000313" key="3">
    <source>
        <dbReference type="Proteomes" id="UP000053237"/>
    </source>
</evidence>
<accession>A0A024GNM6</accession>
<name>A0A024GNM6_9STRA</name>
<evidence type="ECO:0000313" key="2">
    <source>
        <dbReference type="EMBL" id="CCI48479.1"/>
    </source>
</evidence>
<dbReference type="EMBL" id="CAIX01000228">
    <property type="protein sequence ID" value="CCI48479.1"/>
    <property type="molecule type" value="Genomic_DNA"/>
</dbReference>
<feature type="compositionally biased region" description="Polar residues" evidence="1">
    <location>
        <begin position="1"/>
        <end position="11"/>
    </location>
</feature>
<reference evidence="2 3" key="1">
    <citation type="submission" date="2012-05" db="EMBL/GenBank/DDBJ databases">
        <title>Recombination and specialization in a pathogen metapopulation.</title>
        <authorList>
            <person name="Gardiner A."/>
            <person name="Kemen E."/>
            <person name="Schultz-Larsen T."/>
            <person name="MacLean D."/>
            <person name="Van Oosterhout C."/>
            <person name="Jones J.D.G."/>
        </authorList>
    </citation>
    <scope>NUCLEOTIDE SEQUENCE [LARGE SCALE GENOMIC DNA]</scope>
    <source>
        <strain evidence="2 3">Ac Nc2</strain>
    </source>
</reference>
<protein>
    <submittedName>
        <fullName evidence="2">Uncharacterized protein</fullName>
    </submittedName>
</protein>
<organism evidence="2 3">
    <name type="scientific">Albugo candida</name>
    <dbReference type="NCBI Taxonomy" id="65357"/>
    <lineage>
        <taxon>Eukaryota</taxon>
        <taxon>Sar</taxon>
        <taxon>Stramenopiles</taxon>
        <taxon>Oomycota</taxon>
        <taxon>Peronosporomycetes</taxon>
        <taxon>Albuginales</taxon>
        <taxon>Albuginaceae</taxon>
        <taxon>Albugo</taxon>
    </lineage>
</organism>
<keyword evidence="3" id="KW-1185">Reference proteome</keyword>
<dbReference type="InParanoid" id="A0A024GNM6"/>
<evidence type="ECO:0000256" key="1">
    <source>
        <dbReference type="SAM" id="MobiDB-lite"/>
    </source>
</evidence>
<feature type="compositionally biased region" description="Basic and acidic residues" evidence="1">
    <location>
        <begin position="12"/>
        <end position="25"/>
    </location>
</feature>
<comment type="caution">
    <text evidence="2">The sequence shown here is derived from an EMBL/GenBank/DDBJ whole genome shotgun (WGS) entry which is preliminary data.</text>
</comment>
<sequence length="106" mass="11918">MTPTQKLSSDQAIKRSSDQAIKRSSDQAMRLPISQMSTKIRTAACECDIQILYLGSKIMKNTDAPAAITNTCAEWFRNRERMATNRSLEQKTSILLCRLCCLTDSI</sequence>
<gene>
    <name evidence="2" type="ORF">BN9_096090</name>
</gene>